<dbReference type="PANTHER" id="PTHR43806:SF11">
    <property type="entry name" value="CEREVISIN-RELATED"/>
    <property type="match status" value="1"/>
</dbReference>
<dbReference type="InterPro" id="IPR034213">
    <property type="entry name" value="S8_Vpr-like"/>
</dbReference>
<feature type="domain" description="Peptidase S8/S53" evidence="8">
    <location>
        <begin position="163"/>
        <end position="663"/>
    </location>
</feature>
<evidence type="ECO:0000313" key="10">
    <source>
        <dbReference type="Proteomes" id="UP000245166"/>
    </source>
</evidence>
<dbReference type="InterPro" id="IPR036852">
    <property type="entry name" value="Peptidase_S8/S53_dom_sf"/>
</dbReference>
<evidence type="ECO:0000256" key="1">
    <source>
        <dbReference type="ARBA" id="ARBA00011073"/>
    </source>
</evidence>
<dbReference type="GO" id="GO:0004252">
    <property type="term" value="F:serine-type endopeptidase activity"/>
    <property type="evidence" value="ECO:0007669"/>
    <property type="project" value="UniProtKB-UniRule"/>
</dbReference>
<gene>
    <name evidence="9" type="ORF">C8046_04030</name>
</gene>
<dbReference type="PANTHER" id="PTHR43806">
    <property type="entry name" value="PEPTIDASE S8"/>
    <property type="match status" value="1"/>
</dbReference>
<dbReference type="Proteomes" id="UP000245166">
    <property type="component" value="Unassembled WGS sequence"/>
</dbReference>
<dbReference type="PRINTS" id="PR00723">
    <property type="entry name" value="SUBTILISIN"/>
</dbReference>
<dbReference type="PROSITE" id="PS00137">
    <property type="entry name" value="SUBTILASE_HIS"/>
    <property type="match status" value="1"/>
</dbReference>
<dbReference type="GO" id="GO:0006508">
    <property type="term" value="P:proteolysis"/>
    <property type="evidence" value="ECO:0007669"/>
    <property type="project" value="UniProtKB-KW"/>
</dbReference>
<dbReference type="CDD" id="cd07474">
    <property type="entry name" value="Peptidases_S8_subtilisin_Vpr-like"/>
    <property type="match status" value="1"/>
</dbReference>
<evidence type="ECO:0000313" key="9">
    <source>
        <dbReference type="EMBL" id="PWD49971.1"/>
    </source>
</evidence>
<keyword evidence="2 6" id="KW-0645">Protease</keyword>
<evidence type="ECO:0000256" key="7">
    <source>
        <dbReference type="RuleBase" id="RU003355"/>
    </source>
</evidence>
<dbReference type="PROSITE" id="PS51892">
    <property type="entry name" value="SUBTILASE"/>
    <property type="match status" value="1"/>
</dbReference>
<sequence>MAATALLVTSAAGATADPADVASLPAAESLPAPSATDLKVESMKGLTGLTEAFVEFSDTTTREAVSQSRSSSPQVVADRAAETIETTADSVVDDLGDVTVLYTATNGLAGVAVSADADALRALAERDDVVSVRPIVPKERQSNAGIDLFTGSTASWQNAGITGEGQTIAVIDSGIDFTHASFNADPQYAYPTELNEQTKTLLATEPEWPQGKVLGGWDFAGLNYTAGAGQVPQEDPNPLDEAPGLCGEVPPASPRSDGHGSHVAGTAAGWGVAADGTTFDGDYTTIGEEELLELQVGPGSAPEADLVALKIFGCAGSSSVTGAALDWLLDPTNELAQQVTVVNMSIGSTFSTVDDPENDLIQQLVDEGVVVVTSAGNSGDTHDIGGSPGNANSTLSVANSVADTFNFEGASVTVGGGAAETVPGQYSIAYLFPNGPVGPSEVVALDTILLPAPTPQVPTPTDVGYLSGCYPYSPEDAAAVAGKTVVVAWDDTAPLPCGSAVRANQATAAGAAGIVFTGLQEVFGAGLSGNASIPTFQFTGPVTDELLDYTPATGVITIPSPLTITYDNSLSVQSVVAPSVADTLNDSSSRGVHGSLGSTKPDVAAPGTTIASVAVGSGNGWTNKSGTSMASPHAAGVAALTRAAHPDWSAAQVKAGVMNTATHDVTIGDVPFGPQRVGSGRVDALASVNNTVIAYDQANPSGVSVGFGVIELEKATTITRTVELLNTGDTTVTLGVDYNAQTPVPGVEYLLSADSVSVPRAGRPRSTSRSR</sequence>
<dbReference type="InterPro" id="IPR023827">
    <property type="entry name" value="Peptidase_S8_Asp-AS"/>
</dbReference>
<dbReference type="PROSITE" id="PS00138">
    <property type="entry name" value="SUBTILASE_SER"/>
    <property type="match status" value="1"/>
</dbReference>
<evidence type="ECO:0000256" key="6">
    <source>
        <dbReference type="PROSITE-ProRule" id="PRU01240"/>
    </source>
</evidence>
<evidence type="ECO:0000256" key="4">
    <source>
        <dbReference type="ARBA" id="ARBA00022825"/>
    </source>
</evidence>
<dbReference type="PROSITE" id="PS00136">
    <property type="entry name" value="SUBTILASE_ASP"/>
    <property type="match status" value="1"/>
</dbReference>
<evidence type="ECO:0000259" key="8">
    <source>
        <dbReference type="Pfam" id="PF00082"/>
    </source>
</evidence>
<dbReference type="Gene3D" id="3.40.50.200">
    <property type="entry name" value="Peptidase S8/S53 domain"/>
    <property type="match status" value="2"/>
</dbReference>
<feature type="active site" description="Charge relay system" evidence="5 6">
    <location>
        <position position="628"/>
    </location>
</feature>
<evidence type="ECO:0000256" key="3">
    <source>
        <dbReference type="ARBA" id="ARBA00022801"/>
    </source>
</evidence>
<dbReference type="SUPFAM" id="SSF52743">
    <property type="entry name" value="Subtilisin-like"/>
    <property type="match status" value="1"/>
</dbReference>
<keyword evidence="10" id="KW-1185">Reference proteome</keyword>
<reference evidence="9 10" key="1">
    <citation type="submission" date="2018-03" db="EMBL/GenBank/DDBJ databases">
        <title>Genome assembly of novel Miniimonas species PCH200.</title>
        <authorList>
            <person name="Thakur V."/>
            <person name="Kumar V."/>
            <person name="Singh D."/>
        </authorList>
    </citation>
    <scope>NUCLEOTIDE SEQUENCE [LARGE SCALE GENOMIC DNA]</scope>
    <source>
        <strain evidence="9 10">PCH200</strain>
    </source>
</reference>
<evidence type="ECO:0000256" key="5">
    <source>
        <dbReference type="PIRSR" id="PIRSR615500-1"/>
    </source>
</evidence>
<dbReference type="EMBL" id="PYHR01000002">
    <property type="protein sequence ID" value="PWD49971.1"/>
    <property type="molecule type" value="Genomic_DNA"/>
</dbReference>
<feature type="active site" description="Charge relay system" evidence="5 6">
    <location>
        <position position="172"/>
    </location>
</feature>
<evidence type="ECO:0000256" key="2">
    <source>
        <dbReference type="ARBA" id="ARBA00022670"/>
    </source>
</evidence>
<accession>A0A2U1ZSN7</accession>
<dbReference type="Pfam" id="PF00082">
    <property type="entry name" value="Peptidase_S8"/>
    <property type="match status" value="1"/>
</dbReference>
<dbReference type="InterPro" id="IPR022398">
    <property type="entry name" value="Peptidase_S8_His-AS"/>
</dbReference>
<keyword evidence="4 6" id="KW-0720">Serine protease</keyword>
<dbReference type="RefSeq" id="WP_109228355.1">
    <property type="nucleotide sequence ID" value="NZ_PYHR01000002.1"/>
</dbReference>
<dbReference type="OrthoDB" id="614750at2"/>
<comment type="caution">
    <text evidence="9">The sequence shown here is derived from an EMBL/GenBank/DDBJ whole genome shotgun (WGS) entry which is preliminary data.</text>
</comment>
<keyword evidence="3 6" id="KW-0378">Hydrolase</keyword>
<dbReference type="InterPro" id="IPR000209">
    <property type="entry name" value="Peptidase_S8/S53_dom"/>
</dbReference>
<dbReference type="InterPro" id="IPR050131">
    <property type="entry name" value="Peptidase_S8_subtilisin-like"/>
</dbReference>
<proteinExistence type="inferred from homology"/>
<dbReference type="InterPro" id="IPR023828">
    <property type="entry name" value="Peptidase_S8_Ser-AS"/>
</dbReference>
<comment type="similarity">
    <text evidence="1 6 7">Belongs to the peptidase S8 family.</text>
</comment>
<organism evidence="9 10">
    <name type="scientific">Serinibacter arcticus</name>
    <dbReference type="NCBI Taxonomy" id="1655435"/>
    <lineage>
        <taxon>Bacteria</taxon>
        <taxon>Bacillati</taxon>
        <taxon>Actinomycetota</taxon>
        <taxon>Actinomycetes</taxon>
        <taxon>Micrococcales</taxon>
        <taxon>Beutenbergiaceae</taxon>
        <taxon>Serinibacter</taxon>
    </lineage>
</organism>
<name>A0A2U1ZSN7_9MICO</name>
<dbReference type="InterPro" id="IPR015500">
    <property type="entry name" value="Peptidase_S8_subtilisin-rel"/>
</dbReference>
<dbReference type="AlphaFoldDB" id="A0A2U1ZSN7"/>
<protein>
    <recommendedName>
        <fullName evidence="8">Peptidase S8/S53 domain-containing protein</fullName>
    </recommendedName>
</protein>
<feature type="active site" description="Charge relay system" evidence="5 6">
    <location>
        <position position="259"/>
    </location>
</feature>